<keyword evidence="3 8" id="KW-0489">Methyltransferase</keyword>
<evidence type="ECO:0000313" key="9">
    <source>
        <dbReference type="Proteomes" id="UP000494245"/>
    </source>
</evidence>
<gene>
    <name evidence="8" type="primary">rlmI</name>
    <name evidence="8" type="ORF">NNJEOMEG_02917</name>
</gene>
<evidence type="ECO:0000256" key="5">
    <source>
        <dbReference type="ARBA" id="ARBA00022691"/>
    </source>
</evidence>
<dbReference type="PANTHER" id="PTHR42873:SF1">
    <property type="entry name" value="S-ADENOSYLMETHIONINE-DEPENDENT METHYLTRANSFERASE DOMAIN-CONTAINING PROTEIN"/>
    <property type="match status" value="1"/>
</dbReference>
<keyword evidence="5" id="KW-0949">S-adenosyl-L-methionine</keyword>
<dbReference type="InterPro" id="IPR036974">
    <property type="entry name" value="PUA_sf"/>
</dbReference>
<evidence type="ECO:0000256" key="6">
    <source>
        <dbReference type="ARBA" id="ARBA00038091"/>
    </source>
</evidence>
<dbReference type="Pfam" id="PF03602">
    <property type="entry name" value="Cons_hypoth95"/>
    <property type="match status" value="1"/>
</dbReference>
<evidence type="ECO:0000256" key="2">
    <source>
        <dbReference type="ARBA" id="ARBA00022490"/>
    </source>
</evidence>
<dbReference type="EMBL" id="BLTE01000014">
    <property type="protein sequence ID" value="GFK95064.1"/>
    <property type="molecule type" value="Genomic_DNA"/>
</dbReference>
<evidence type="ECO:0000256" key="3">
    <source>
        <dbReference type="ARBA" id="ARBA00022603"/>
    </source>
</evidence>
<dbReference type="InterPro" id="IPR015947">
    <property type="entry name" value="PUA-like_sf"/>
</dbReference>
<dbReference type="GO" id="GO:0003723">
    <property type="term" value="F:RNA binding"/>
    <property type="evidence" value="ECO:0007669"/>
    <property type="project" value="InterPro"/>
</dbReference>
<dbReference type="SUPFAM" id="SSF88697">
    <property type="entry name" value="PUA domain-like"/>
    <property type="match status" value="1"/>
</dbReference>
<comment type="similarity">
    <text evidence="6">Belongs to the methyltransferase superfamily. RlmI family.</text>
</comment>
<reference evidence="8 9" key="1">
    <citation type="submission" date="2020-04" db="EMBL/GenBank/DDBJ databases">
        <authorList>
            <consortium name="Desulfovibrio sp. FSS-1 genome sequencing consortium"/>
            <person name="Shimoshige H."/>
            <person name="Kobayashi H."/>
            <person name="Maekawa T."/>
        </authorList>
    </citation>
    <scope>NUCLEOTIDE SEQUENCE [LARGE SCALE GENOMIC DNA]</scope>
    <source>
        <strain evidence="8 9">SIID29052-01</strain>
    </source>
</reference>
<proteinExistence type="inferred from homology"/>
<sequence>MDLPILHLKKHEERRLLSGHLWVFSNEADTALSPLNSFQPGDHALVMSARGKPMGVAYVNPASLILARLCDRDPKAVLGRDWLRARLTEALALRERFFDQPYYRLCHGEGDHLPGLVVDRYGATLCVQLLTAGMERLRQEVLDVLDELVRPDAVLLKGDVSARSVEGLPRVNETVLGVAPDTVEVPEGEGVYRASLEAGQKTGWFYDQRPNRLGLLPLCREASVLDVFSYVGALGVGAALAGASEAVCVDSSQAAVDRVLENARVNGVEPRVSALKGDAAEVMESLIQEGRRFDVVSLDPPALVKRKKDLEGAIGGYHKLNKLASRLVAPGGFLLTASCSQHMEAWQFTRVTGQAVSGRRKAQLVRRGGQGPDHPVHPAMPETDYLKSLLYRLTASQFREKD</sequence>
<dbReference type="GO" id="GO:0032259">
    <property type="term" value="P:methylation"/>
    <property type="evidence" value="ECO:0007669"/>
    <property type="project" value="UniProtKB-KW"/>
</dbReference>
<evidence type="ECO:0000313" key="8">
    <source>
        <dbReference type="EMBL" id="GFK95064.1"/>
    </source>
</evidence>
<keyword evidence="4 8" id="KW-0808">Transferase</keyword>
<dbReference type="Gene3D" id="3.30.750.80">
    <property type="entry name" value="RNA methyltransferase domain (HRMD) like"/>
    <property type="match status" value="1"/>
</dbReference>
<dbReference type="AlphaFoldDB" id="A0A6V8LTK6"/>
<name>A0A6V8LTK6_9BACT</name>
<keyword evidence="2" id="KW-0963">Cytoplasm</keyword>
<feature type="domain" description="RlmI-like PUA" evidence="7">
    <location>
        <begin position="6"/>
        <end position="70"/>
    </location>
</feature>
<dbReference type="Gene3D" id="2.30.130.10">
    <property type="entry name" value="PUA domain"/>
    <property type="match status" value="1"/>
</dbReference>
<dbReference type="RefSeq" id="WP_173085753.1">
    <property type="nucleotide sequence ID" value="NZ_BLTE01000014.1"/>
</dbReference>
<dbReference type="PROSITE" id="PS50890">
    <property type="entry name" value="PUA"/>
    <property type="match status" value="1"/>
</dbReference>
<protein>
    <submittedName>
        <fullName evidence="8">Ribosomal RNA large subunit methyltransferase I</fullName>
        <ecNumber evidence="8">2.1.1.191</ecNumber>
    </submittedName>
</protein>
<dbReference type="InterPro" id="IPR029063">
    <property type="entry name" value="SAM-dependent_MTases_sf"/>
</dbReference>
<dbReference type="Gene3D" id="3.40.50.150">
    <property type="entry name" value="Vaccinia Virus protein VP39"/>
    <property type="match status" value="1"/>
</dbReference>
<dbReference type="Pfam" id="PF17785">
    <property type="entry name" value="PUA_3"/>
    <property type="match status" value="1"/>
</dbReference>
<dbReference type="GO" id="GO:0008168">
    <property type="term" value="F:methyltransferase activity"/>
    <property type="evidence" value="ECO:0007669"/>
    <property type="project" value="UniProtKB-KW"/>
</dbReference>
<dbReference type="InterPro" id="IPR041532">
    <property type="entry name" value="RlmI-like_PUA"/>
</dbReference>
<comment type="caution">
    <text evidence="8">The sequence shown here is derived from an EMBL/GenBank/DDBJ whole genome shotgun (WGS) entry which is preliminary data.</text>
</comment>
<dbReference type="CDD" id="cd11572">
    <property type="entry name" value="RlmI_M_like"/>
    <property type="match status" value="1"/>
</dbReference>
<evidence type="ECO:0000256" key="1">
    <source>
        <dbReference type="ARBA" id="ARBA00004496"/>
    </source>
</evidence>
<dbReference type="CDD" id="cd21153">
    <property type="entry name" value="PUA_RlmI"/>
    <property type="match status" value="1"/>
</dbReference>
<dbReference type="CDD" id="cd02440">
    <property type="entry name" value="AdoMet_MTases"/>
    <property type="match status" value="1"/>
</dbReference>
<evidence type="ECO:0000259" key="7">
    <source>
        <dbReference type="Pfam" id="PF17785"/>
    </source>
</evidence>
<keyword evidence="9" id="KW-1185">Reference proteome</keyword>
<dbReference type="PANTHER" id="PTHR42873">
    <property type="entry name" value="RIBOSOMAL RNA LARGE SUBUNIT METHYLTRANSFERASE"/>
    <property type="match status" value="1"/>
</dbReference>
<organism evidence="8 9">
    <name type="scientific">Fundidesulfovibrio magnetotacticus</name>
    <dbReference type="NCBI Taxonomy" id="2730080"/>
    <lineage>
        <taxon>Bacteria</taxon>
        <taxon>Pseudomonadati</taxon>
        <taxon>Thermodesulfobacteriota</taxon>
        <taxon>Desulfovibrionia</taxon>
        <taxon>Desulfovibrionales</taxon>
        <taxon>Desulfovibrionaceae</taxon>
        <taxon>Fundidesulfovibrio</taxon>
    </lineage>
</organism>
<evidence type="ECO:0000256" key="4">
    <source>
        <dbReference type="ARBA" id="ARBA00022679"/>
    </source>
</evidence>
<dbReference type="SUPFAM" id="SSF53335">
    <property type="entry name" value="S-adenosyl-L-methionine-dependent methyltransferases"/>
    <property type="match status" value="1"/>
</dbReference>
<dbReference type="Proteomes" id="UP000494245">
    <property type="component" value="Unassembled WGS sequence"/>
</dbReference>
<comment type="subcellular location">
    <subcellularLocation>
        <location evidence="1">Cytoplasm</location>
    </subcellularLocation>
</comment>
<accession>A0A6V8LTK6</accession>
<reference evidence="8 9" key="2">
    <citation type="submission" date="2020-05" db="EMBL/GenBank/DDBJ databases">
        <title>Draft genome sequence of Desulfovibrio sp. strainFSS-1.</title>
        <authorList>
            <person name="Shimoshige H."/>
            <person name="Kobayashi H."/>
            <person name="Maekawa T."/>
        </authorList>
    </citation>
    <scope>NUCLEOTIDE SEQUENCE [LARGE SCALE GENOMIC DNA]</scope>
    <source>
        <strain evidence="8 9">SIID29052-01</strain>
    </source>
</reference>
<dbReference type="EC" id="2.1.1.191" evidence="8"/>